<gene>
    <name evidence="6" type="primary">macA_1</name>
    <name evidence="6" type="ORF">Poly59_09690</name>
</gene>
<dbReference type="SUPFAM" id="SSF47473">
    <property type="entry name" value="EF-hand"/>
    <property type="match status" value="1"/>
</dbReference>
<dbReference type="InterPro" id="IPR050465">
    <property type="entry name" value="UPF0194_transport"/>
</dbReference>
<keyword evidence="7" id="KW-1185">Reference proteome</keyword>
<proteinExistence type="predicted"/>
<feature type="domain" description="EF-hand" evidence="5">
    <location>
        <begin position="548"/>
        <end position="583"/>
    </location>
</feature>
<comment type="subcellular location">
    <subcellularLocation>
        <location evidence="1">Cell envelope</location>
    </subcellularLocation>
</comment>
<evidence type="ECO:0000256" key="1">
    <source>
        <dbReference type="ARBA" id="ARBA00004196"/>
    </source>
</evidence>
<feature type="compositionally biased region" description="Gly residues" evidence="4">
    <location>
        <begin position="504"/>
        <end position="546"/>
    </location>
</feature>
<dbReference type="EMBL" id="SJPX01000001">
    <property type="protein sequence ID" value="TWU58060.1"/>
    <property type="molecule type" value="Genomic_DNA"/>
</dbReference>
<dbReference type="PANTHER" id="PTHR32347">
    <property type="entry name" value="EFFLUX SYSTEM COMPONENT YKNX-RELATED"/>
    <property type="match status" value="1"/>
</dbReference>
<dbReference type="InterPro" id="IPR002048">
    <property type="entry name" value="EF_hand_dom"/>
</dbReference>
<name>A0A5C6FBV2_9BACT</name>
<organism evidence="6 7">
    <name type="scientific">Rubripirellula reticaptiva</name>
    <dbReference type="NCBI Taxonomy" id="2528013"/>
    <lineage>
        <taxon>Bacteria</taxon>
        <taxon>Pseudomonadati</taxon>
        <taxon>Planctomycetota</taxon>
        <taxon>Planctomycetia</taxon>
        <taxon>Pirellulales</taxon>
        <taxon>Pirellulaceae</taxon>
        <taxon>Rubripirellula</taxon>
    </lineage>
</organism>
<feature type="coiled-coil region" evidence="3">
    <location>
        <begin position="242"/>
        <end position="269"/>
    </location>
</feature>
<dbReference type="Gene3D" id="2.40.30.170">
    <property type="match status" value="1"/>
</dbReference>
<evidence type="ECO:0000256" key="2">
    <source>
        <dbReference type="ARBA" id="ARBA00023054"/>
    </source>
</evidence>
<accession>A0A5C6FBV2</accession>
<keyword evidence="2 3" id="KW-0175">Coiled coil</keyword>
<evidence type="ECO:0000256" key="4">
    <source>
        <dbReference type="SAM" id="MobiDB-lite"/>
    </source>
</evidence>
<dbReference type="GO" id="GO:0005509">
    <property type="term" value="F:calcium ion binding"/>
    <property type="evidence" value="ECO:0007669"/>
    <property type="project" value="InterPro"/>
</dbReference>
<reference evidence="6 7" key="1">
    <citation type="submission" date="2019-02" db="EMBL/GenBank/DDBJ databases">
        <title>Deep-cultivation of Planctomycetes and their phenomic and genomic characterization uncovers novel biology.</title>
        <authorList>
            <person name="Wiegand S."/>
            <person name="Jogler M."/>
            <person name="Boedeker C."/>
            <person name="Pinto D."/>
            <person name="Vollmers J."/>
            <person name="Rivas-Marin E."/>
            <person name="Kohn T."/>
            <person name="Peeters S.H."/>
            <person name="Heuer A."/>
            <person name="Rast P."/>
            <person name="Oberbeckmann S."/>
            <person name="Bunk B."/>
            <person name="Jeske O."/>
            <person name="Meyerdierks A."/>
            <person name="Storesund J.E."/>
            <person name="Kallscheuer N."/>
            <person name="Luecker S."/>
            <person name="Lage O.M."/>
            <person name="Pohl T."/>
            <person name="Merkel B.J."/>
            <person name="Hornburger P."/>
            <person name="Mueller R.-W."/>
            <person name="Bruemmer F."/>
            <person name="Labrenz M."/>
            <person name="Spormann A.M."/>
            <person name="Op Den Camp H."/>
            <person name="Overmann J."/>
            <person name="Amann R."/>
            <person name="Jetten M.S.M."/>
            <person name="Mascher T."/>
            <person name="Medema M.H."/>
            <person name="Devos D.P."/>
            <person name="Kaster A.-K."/>
            <person name="Ovreas L."/>
            <person name="Rohde M."/>
            <person name="Galperin M.Y."/>
            <person name="Jogler C."/>
        </authorList>
    </citation>
    <scope>NUCLEOTIDE SEQUENCE [LARGE SCALE GENOMIC DNA]</scope>
    <source>
        <strain evidence="6 7">Poly59</strain>
    </source>
</reference>
<dbReference type="PROSITE" id="PS50222">
    <property type="entry name" value="EF_HAND_2"/>
    <property type="match status" value="1"/>
</dbReference>
<dbReference type="Gene3D" id="1.10.238.10">
    <property type="entry name" value="EF-hand"/>
    <property type="match status" value="1"/>
</dbReference>
<feature type="compositionally biased region" description="Basic and acidic residues" evidence="4">
    <location>
        <begin position="556"/>
        <end position="581"/>
    </location>
</feature>
<dbReference type="Pfam" id="PF13202">
    <property type="entry name" value="EF-hand_5"/>
    <property type="match status" value="1"/>
</dbReference>
<comment type="caution">
    <text evidence="6">The sequence shown here is derived from an EMBL/GenBank/DDBJ whole genome shotgun (WGS) entry which is preliminary data.</text>
</comment>
<feature type="region of interest" description="Disordered" evidence="4">
    <location>
        <begin position="489"/>
        <end position="594"/>
    </location>
</feature>
<evidence type="ECO:0000259" key="5">
    <source>
        <dbReference type="PROSITE" id="PS50222"/>
    </source>
</evidence>
<dbReference type="InterPro" id="IPR018247">
    <property type="entry name" value="EF_Hand_1_Ca_BS"/>
</dbReference>
<dbReference type="GO" id="GO:0030313">
    <property type="term" value="C:cell envelope"/>
    <property type="evidence" value="ECO:0007669"/>
    <property type="project" value="UniProtKB-SubCell"/>
</dbReference>
<dbReference type="AlphaFoldDB" id="A0A5C6FBV2"/>
<dbReference type="PROSITE" id="PS00018">
    <property type="entry name" value="EF_HAND_1"/>
    <property type="match status" value="2"/>
</dbReference>
<evidence type="ECO:0000313" key="6">
    <source>
        <dbReference type="EMBL" id="TWU58060.1"/>
    </source>
</evidence>
<dbReference type="PANTHER" id="PTHR32347:SF23">
    <property type="entry name" value="BLL5650 PROTEIN"/>
    <property type="match status" value="1"/>
</dbReference>
<evidence type="ECO:0000313" key="7">
    <source>
        <dbReference type="Proteomes" id="UP000317977"/>
    </source>
</evidence>
<dbReference type="InterPro" id="IPR011992">
    <property type="entry name" value="EF-hand-dom_pair"/>
</dbReference>
<protein>
    <submittedName>
        <fullName evidence="6">Macrolide export protein MacA</fullName>
    </submittedName>
</protein>
<dbReference type="Proteomes" id="UP000317977">
    <property type="component" value="Unassembled WGS sequence"/>
</dbReference>
<sequence>MSMNQSMRTRRSSSRGGGMLGGLLVCLILVGIIGAVGYRFFFDPDSRVDTENLITQVVSKASFDHIVLEQGEIESSSNTEVICEVKSSGGNGGTSILWVIDEGTKVNKGDKLVELDSSQLELRLKEQKIQVITEEARVTTAQAQLEQAKIAKEEYLQGVFKTEESALLSAEAVANQNLLKAQLAIESSKRLVAKGLVKELQLQADQFAVINATNQLKATEGQLRVLRDLTKKKMVVQFDSEIEAAAATLSAASSELMEEQNELDDIEVQIEKCVMYAPSDGVVVHANRFSSRGGNAEFVVEAGATVRERQAIIRLPDPTRMQVKCNINESRITLVRGGMPAKISIDAIPGMKLTGVVKKVNRYAEPGGFFSSSIKEYATIIEIRDPPENIRTGMTAEVQIFVEQLEDALQIPIQGLYEHGGEMFTLVKRSNISFDTVKVEIGATNDTMASIAEGLKENDEVVLNLREHLTLMELPDVEAEDNSEMRALGAEQKLSPPVIVGDPEQGGAGERGPRGGGGPDSGGPGAGGLGGGQGAGGRGPGGGGGPPDANAMVSRTMERSDTDGDGKLSAEEIGSIDERWRSGTLAADEDGDGEVTRAELLKSMKARFSSGAGGGASQ</sequence>
<dbReference type="Gene3D" id="2.40.420.20">
    <property type="match status" value="1"/>
</dbReference>
<evidence type="ECO:0000256" key="3">
    <source>
        <dbReference type="SAM" id="Coils"/>
    </source>
</evidence>